<feature type="domain" description="Protein kinase" evidence="1">
    <location>
        <begin position="1"/>
        <end position="147"/>
    </location>
</feature>
<dbReference type="InterPro" id="IPR011009">
    <property type="entry name" value="Kinase-like_dom_sf"/>
</dbReference>
<dbReference type="AlphaFoldDB" id="A0A9N9FB69"/>
<proteinExistence type="predicted"/>
<dbReference type="EMBL" id="CAJVPY010001412">
    <property type="protein sequence ID" value="CAG8520967.1"/>
    <property type="molecule type" value="Genomic_DNA"/>
</dbReference>
<dbReference type="Gene3D" id="1.10.510.10">
    <property type="entry name" value="Transferase(Phosphotransferase) domain 1"/>
    <property type="match status" value="1"/>
</dbReference>
<comment type="caution">
    <text evidence="2">The sequence shown here is derived from an EMBL/GenBank/DDBJ whole genome shotgun (WGS) entry which is preliminary data.</text>
</comment>
<dbReference type="GO" id="GO:0005524">
    <property type="term" value="F:ATP binding"/>
    <property type="evidence" value="ECO:0007669"/>
    <property type="project" value="InterPro"/>
</dbReference>
<protein>
    <submittedName>
        <fullName evidence="2">26059_t:CDS:1</fullName>
    </submittedName>
</protein>
<dbReference type="SUPFAM" id="SSF56112">
    <property type="entry name" value="Protein kinase-like (PK-like)"/>
    <property type="match status" value="1"/>
</dbReference>
<keyword evidence="3" id="KW-1185">Reference proteome</keyword>
<dbReference type="OrthoDB" id="5337378at2759"/>
<name>A0A9N9FB69_9GLOM</name>
<dbReference type="Pfam" id="PF07714">
    <property type="entry name" value="PK_Tyr_Ser-Thr"/>
    <property type="match status" value="1"/>
</dbReference>
<dbReference type="Proteomes" id="UP000789405">
    <property type="component" value="Unassembled WGS sequence"/>
</dbReference>
<accession>A0A9N9FB69</accession>
<evidence type="ECO:0000259" key="1">
    <source>
        <dbReference type="PROSITE" id="PS50011"/>
    </source>
</evidence>
<dbReference type="GO" id="GO:0004672">
    <property type="term" value="F:protein kinase activity"/>
    <property type="evidence" value="ECO:0007669"/>
    <property type="project" value="InterPro"/>
</dbReference>
<organism evidence="2 3">
    <name type="scientific">Dentiscutata erythropus</name>
    <dbReference type="NCBI Taxonomy" id="1348616"/>
    <lineage>
        <taxon>Eukaryota</taxon>
        <taxon>Fungi</taxon>
        <taxon>Fungi incertae sedis</taxon>
        <taxon>Mucoromycota</taxon>
        <taxon>Glomeromycotina</taxon>
        <taxon>Glomeromycetes</taxon>
        <taxon>Diversisporales</taxon>
        <taxon>Gigasporaceae</taxon>
        <taxon>Dentiscutata</taxon>
    </lineage>
</organism>
<evidence type="ECO:0000313" key="3">
    <source>
        <dbReference type="Proteomes" id="UP000789405"/>
    </source>
</evidence>
<evidence type="ECO:0000313" key="2">
    <source>
        <dbReference type="EMBL" id="CAG8520967.1"/>
    </source>
</evidence>
<dbReference type="InterPro" id="IPR001245">
    <property type="entry name" value="Ser-Thr/Tyr_kinase_cat_dom"/>
</dbReference>
<dbReference type="PROSITE" id="PS50011">
    <property type="entry name" value="PROTEIN_KINASE_DOM"/>
    <property type="match status" value="1"/>
</dbReference>
<reference evidence="2" key="1">
    <citation type="submission" date="2021-06" db="EMBL/GenBank/DDBJ databases">
        <authorList>
            <person name="Kallberg Y."/>
            <person name="Tangrot J."/>
            <person name="Rosling A."/>
        </authorList>
    </citation>
    <scope>NUCLEOTIDE SEQUENCE</scope>
    <source>
        <strain evidence="2">MA453B</strain>
    </source>
</reference>
<gene>
    <name evidence="2" type="ORF">DERYTH_LOCUS3867</name>
</gene>
<sequence>MEFLFPYMHNLGSLYEYLKSNTNTTWETKINALHDISTGLDHLHDSNLIHQDLHPGNLLFSSNAEWYYDIRRNRKSKFNAQIEQVEKKSEDSSIYDEFHYESHPNAIYSSRILNFTNLSPPVNDSNFDEQLEKLIEANSLSNSNSKI</sequence>
<dbReference type="InterPro" id="IPR000719">
    <property type="entry name" value="Prot_kinase_dom"/>
</dbReference>